<dbReference type="AlphaFoldDB" id="A0A0D8FS31"/>
<accession>A0A0D8FS31</accession>
<dbReference type="GeneID" id="78373240"/>
<keyword evidence="3" id="KW-1185">Reference proteome</keyword>
<organism evidence="2 3">
    <name type="scientific">Ferrimicrobium acidiphilum DSM 19497</name>
    <dbReference type="NCBI Taxonomy" id="1121877"/>
    <lineage>
        <taxon>Bacteria</taxon>
        <taxon>Bacillati</taxon>
        <taxon>Actinomycetota</taxon>
        <taxon>Acidimicrobiia</taxon>
        <taxon>Acidimicrobiales</taxon>
        <taxon>Acidimicrobiaceae</taxon>
        <taxon>Ferrimicrobium</taxon>
    </lineage>
</organism>
<dbReference type="EMBL" id="JXUW01000022">
    <property type="protein sequence ID" value="KJE76080.1"/>
    <property type="molecule type" value="Genomic_DNA"/>
</dbReference>
<evidence type="ECO:0000256" key="1">
    <source>
        <dbReference type="SAM" id="MobiDB-lite"/>
    </source>
</evidence>
<dbReference type="Proteomes" id="UP000032336">
    <property type="component" value="Unassembled WGS sequence"/>
</dbReference>
<evidence type="ECO:0000313" key="3">
    <source>
        <dbReference type="Proteomes" id="UP000032336"/>
    </source>
</evidence>
<feature type="region of interest" description="Disordered" evidence="1">
    <location>
        <begin position="44"/>
        <end position="66"/>
    </location>
</feature>
<evidence type="ECO:0000313" key="2">
    <source>
        <dbReference type="EMBL" id="KJE76080.1"/>
    </source>
</evidence>
<gene>
    <name evidence="2" type="ORF">FEAC_21710</name>
</gene>
<reference evidence="2 3" key="1">
    <citation type="submission" date="2015-01" db="EMBL/GenBank/DDBJ databases">
        <title>Draft genome of the acidophilic iron oxidizer Ferrimicrobium acidiphilum strain T23.</title>
        <authorList>
            <person name="Poehlein A."/>
            <person name="Eisen S."/>
            <person name="Schloemann M."/>
            <person name="Johnson B.D."/>
            <person name="Daniel R."/>
            <person name="Muehling M."/>
        </authorList>
    </citation>
    <scope>NUCLEOTIDE SEQUENCE [LARGE SCALE GENOMIC DNA]</scope>
    <source>
        <strain evidence="2 3">T23</strain>
    </source>
</reference>
<proteinExistence type="predicted"/>
<sequence>MLISFISGKSLVAASLFLTGGLGTVAIVHANAHARIEATDVTANTSQSASSTQNQSTTNQSTSGTTSATINQGLASGASIHGLCVAYKAHMMASGGASAGVMTQLAHSKAFVELADLATAKSETVTTFCAAQAGVSMTAIPNGHANATAHHAVKVHNPIVASNNSSASIALKNRP</sequence>
<dbReference type="RefSeq" id="WP_035390165.1">
    <property type="nucleotide sequence ID" value="NZ_JQKF01000020.1"/>
</dbReference>
<protein>
    <submittedName>
        <fullName evidence="2">Uncharacterized protein</fullName>
    </submittedName>
</protein>
<name>A0A0D8FS31_9ACTN</name>
<comment type="caution">
    <text evidence="2">The sequence shown here is derived from an EMBL/GenBank/DDBJ whole genome shotgun (WGS) entry which is preliminary data.</text>
</comment>